<dbReference type="PANTHER" id="PTHR43808:SF31">
    <property type="entry name" value="N-ACETYL-L-CITRULLINE DEACETYLASE"/>
    <property type="match status" value="1"/>
</dbReference>
<keyword evidence="9" id="KW-0170">Cobalt</keyword>
<dbReference type="InterPro" id="IPR002933">
    <property type="entry name" value="Peptidase_M20"/>
</dbReference>
<dbReference type="GO" id="GO:0046872">
    <property type="term" value="F:metal ion binding"/>
    <property type="evidence" value="ECO:0007669"/>
    <property type="project" value="UniProtKB-KW"/>
</dbReference>
<feature type="domain" description="Peptidase M20 dimerisation" evidence="10">
    <location>
        <begin position="174"/>
        <end position="283"/>
    </location>
</feature>
<dbReference type="Gene3D" id="3.40.630.10">
    <property type="entry name" value="Zn peptidases"/>
    <property type="match status" value="1"/>
</dbReference>
<dbReference type="InterPro" id="IPR036264">
    <property type="entry name" value="Bact_exopeptidase_dim_dom"/>
</dbReference>
<evidence type="ECO:0000313" key="11">
    <source>
        <dbReference type="EMBL" id="SPF30040.1"/>
    </source>
</evidence>
<gene>
    <name evidence="11" type="primary">argE</name>
    <name evidence="11" type="ORF">POI8812_02368</name>
</gene>
<dbReference type="Pfam" id="PF07687">
    <property type="entry name" value="M20_dimer"/>
    <property type="match status" value="1"/>
</dbReference>
<keyword evidence="5" id="KW-0028">Amino-acid biosynthesis</keyword>
<dbReference type="InterPro" id="IPR011650">
    <property type="entry name" value="Peptidase_M20_dimer"/>
</dbReference>
<dbReference type="InterPro" id="IPR050072">
    <property type="entry name" value="Peptidase_M20A"/>
</dbReference>
<dbReference type="PANTHER" id="PTHR43808">
    <property type="entry name" value="ACETYLORNITHINE DEACETYLASE"/>
    <property type="match status" value="1"/>
</dbReference>
<dbReference type="SUPFAM" id="SSF55031">
    <property type="entry name" value="Bacterial exopeptidase dimerisation domain"/>
    <property type="match status" value="1"/>
</dbReference>
<comment type="similarity">
    <text evidence="2">Belongs to the peptidase M20A family. ArgE subfamily.</text>
</comment>
<dbReference type="AlphaFoldDB" id="A0A2R8AD96"/>
<dbReference type="InterPro" id="IPR010169">
    <property type="entry name" value="AcOrn-deacetyl"/>
</dbReference>
<keyword evidence="7 11" id="KW-0378">Hydrolase</keyword>
<dbReference type="PROSITE" id="PS00759">
    <property type="entry name" value="ARGE_DAPE_CPG2_2"/>
    <property type="match status" value="1"/>
</dbReference>
<dbReference type="InterPro" id="IPR001261">
    <property type="entry name" value="ArgE/DapE_CS"/>
</dbReference>
<organism evidence="11 12">
    <name type="scientific">Pontivivens insulae</name>
    <dbReference type="NCBI Taxonomy" id="1639689"/>
    <lineage>
        <taxon>Bacteria</taxon>
        <taxon>Pseudomonadati</taxon>
        <taxon>Pseudomonadota</taxon>
        <taxon>Alphaproteobacteria</taxon>
        <taxon>Rhodobacterales</taxon>
        <taxon>Paracoccaceae</taxon>
        <taxon>Pontivivens</taxon>
    </lineage>
</organism>
<keyword evidence="8" id="KW-0862">Zinc</keyword>
<accession>A0A2R8AD96</accession>
<keyword evidence="4" id="KW-0055">Arginine biosynthesis</keyword>
<dbReference type="GO" id="GO:0006526">
    <property type="term" value="P:L-arginine biosynthetic process"/>
    <property type="evidence" value="ECO:0007669"/>
    <property type="project" value="UniProtKB-KW"/>
</dbReference>
<dbReference type="GO" id="GO:0008777">
    <property type="term" value="F:acetylornithine deacetylase activity"/>
    <property type="evidence" value="ECO:0007669"/>
    <property type="project" value="UniProtKB-EC"/>
</dbReference>
<dbReference type="SUPFAM" id="SSF53187">
    <property type="entry name" value="Zn-dependent exopeptidases"/>
    <property type="match status" value="1"/>
</dbReference>
<name>A0A2R8AD96_9RHOB</name>
<dbReference type="NCBIfam" id="NF005710">
    <property type="entry name" value="PRK07522.1"/>
    <property type="match status" value="1"/>
</dbReference>
<dbReference type="OrthoDB" id="9809784at2"/>
<evidence type="ECO:0000256" key="1">
    <source>
        <dbReference type="ARBA" id="ARBA00001947"/>
    </source>
</evidence>
<evidence type="ECO:0000256" key="6">
    <source>
        <dbReference type="ARBA" id="ARBA00022723"/>
    </source>
</evidence>
<keyword evidence="12" id="KW-1185">Reference proteome</keyword>
<dbReference type="Proteomes" id="UP000244932">
    <property type="component" value="Unassembled WGS sequence"/>
</dbReference>
<dbReference type="EC" id="3.5.1.16" evidence="11"/>
<dbReference type="EMBL" id="OMKW01000003">
    <property type="protein sequence ID" value="SPF30040.1"/>
    <property type="molecule type" value="Genomic_DNA"/>
</dbReference>
<dbReference type="Gene3D" id="3.30.70.360">
    <property type="match status" value="1"/>
</dbReference>
<comment type="cofactor">
    <cofactor evidence="1">
        <name>Zn(2+)</name>
        <dbReference type="ChEBI" id="CHEBI:29105"/>
    </cofactor>
</comment>
<proteinExistence type="inferred from homology"/>
<evidence type="ECO:0000259" key="10">
    <source>
        <dbReference type="Pfam" id="PF07687"/>
    </source>
</evidence>
<evidence type="ECO:0000256" key="7">
    <source>
        <dbReference type="ARBA" id="ARBA00022801"/>
    </source>
</evidence>
<evidence type="ECO:0000256" key="9">
    <source>
        <dbReference type="ARBA" id="ARBA00023285"/>
    </source>
</evidence>
<evidence type="ECO:0000256" key="2">
    <source>
        <dbReference type="ARBA" id="ARBA00005691"/>
    </source>
</evidence>
<dbReference type="NCBIfam" id="TIGR01892">
    <property type="entry name" value="AcOrn-deacetyl"/>
    <property type="match status" value="1"/>
</dbReference>
<evidence type="ECO:0000256" key="8">
    <source>
        <dbReference type="ARBA" id="ARBA00022833"/>
    </source>
</evidence>
<keyword evidence="3" id="KW-0963">Cytoplasm</keyword>
<dbReference type="Pfam" id="PF01546">
    <property type="entry name" value="Peptidase_M20"/>
    <property type="match status" value="1"/>
</dbReference>
<sequence length="386" mass="41252">MAERYTAKEMLAKLVSFQTVSHNSNLDLVQFVENYLEGFGIAAHRVPDATGEKASLFAHIGPSVDGGVILSGHTDVVPVEGQPWSTDPFALTEKDGRLYGRGACDMKGFLALALAAVPDMIAAPLSRPIHLALSYDEEVGCLGAPPMIEAMNASGPRAATCIVGEPSMMQIADGHKGVCGLTVSVRGFEVHSSLLPTGVSAVMTAARLITWLHERNVKNAANVRDEDLAFAPPFTTLHSGIIAGGTAHNITALDCNFTVDIRAIPTEDLHGWKERFTAYCKEVETEIRTIRPEAAITIEERAIVEGLQPEKDGAADALVRRISGQNASVKVPYGTEGGQFQAGGYSTVICGPGSIDQAHQPDEFISIEQLEKGERFMSALIADLSR</sequence>
<keyword evidence="6" id="KW-0479">Metal-binding</keyword>
<evidence type="ECO:0000256" key="4">
    <source>
        <dbReference type="ARBA" id="ARBA00022571"/>
    </source>
</evidence>
<protein>
    <submittedName>
        <fullName evidence="11">Acetylornithine deacetylase</fullName>
        <ecNumber evidence="11">3.5.1.16</ecNumber>
    </submittedName>
</protein>
<reference evidence="11 12" key="1">
    <citation type="submission" date="2018-03" db="EMBL/GenBank/DDBJ databases">
        <authorList>
            <person name="Keele B.F."/>
        </authorList>
    </citation>
    <scope>NUCLEOTIDE SEQUENCE [LARGE SCALE GENOMIC DNA]</scope>
    <source>
        <strain evidence="11 12">CeCT 8812</strain>
    </source>
</reference>
<evidence type="ECO:0000313" key="12">
    <source>
        <dbReference type="Proteomes" id="UP000244932"/>
    </source>
</evidence>
<evidence type="ECO:0000256" key="5">
    <source>
        <dbReference type="ARBA" id="ARBA00022605"/>
    </source>
</evidence>
<dbReference type="RefSeq" id="WP_108782765.1">
    <property type="nucleotide sequence ID" value="NZ_OMKW01000003.1"/>
</dbReference>
<evidence type="ECO:0000256" key="3">
    <source>
        <dbReference type="ARBA" id="ARBA00022490"/>
    </source>
</evidence>
<dbReference type="CDD" id="cd03894">
    <property type="entry name" value="M20_ArgE"/>
    <property type="match status" value="1"/>
</dbReference>